<keyword evidence="6 8" id="KW-1133">Transmembrane helix</keyword>
<protein>
    <recommendedName>
        <fullName evidence="11">Spore germination protein</fullName>
    </recommendedName>
</protein>
<feature type="transmembrane region" description="Helical" evidence="8">
    <location>
        <begin position="220"/>
        <end position="242"/>
    </location>
</feature>
<evidence type="ECO:0000256" key="7">
    <source>
        <dbReference type="ARBA" id="ARBA00023136"/>
    </source>
</evidence>
<comment type="caution">
    <text evidence="9">The sequence shown here is derived from an EMBL/GenBank/DDBJ whole genome shotgun (WGS) entry which is preliminary data.</text>
</comment>
<name>A0ABT9XMB5_9BACL</name>
<keyword evidence="10" id="KW-1185">Reference proteome</keyword>
<feature type="transmembrane region" description="Helical" evidence="8">
    <location>
        <begin position="273"/>
        <end position="295"/>
    </location>
</feature>
<keyword evidence="7 8" id="KW-0472">Membrane</keyword>
<dbReference type="RefSeq" id="WP_274455516.1">
    <property type="nucleotide sequence ID" value="NZ_CP067097.1"/>
</dbReference>
<organism evidence="9 10">
    <name type="scientific">Alicyclobacillus cycloheptanicus</name>
    <dbReference type="NCBI Taxonomy" id="1457"/>
    <lineage>
        <taxon>Bacteria</taxon>
        <taxon>Bacillati</taxon>
        <taxon>Bacillota</taxon>
        <taxon>Bacilli</taxon>
        <taxon>Bacillales</taxon>
        <taxon>Alicyclobacillaceae</taxon>
        <taxon>Alicyclobacillus</taxon>
    </lineage>
</organism>
<feature type="transmembrane region" description="Helical" evidence="8">
    <location>
        <begin position="115"/>
        <end position="134"/>
    </location>
</feature>
<evidence type="ECO:0000313" key="10">
    <source>
        <dbReference type="Proteomes" id="UP001232973"/>
    </source>
</evidence>
<dbReference type="PANTHER" id="PTHR34975">
    <property type="entry name" value="SPORE GERMINATION PROTEIN A2"/>
    <property type="match status" value="1"/>
</dbReference>
<feature type="transmembrane region" description="Helical" evidence="8">
    <location>
        <begin position="146"/>
        <end position="164"/>
    </location>
</feature>
<dbReference type="Pfam" id="PF03845">
    <property type="entry name" value="Spore_permease"/>
    <property type="match status" value="1"/>
</dbReference>
<comment type="subcellular location">
    <subcellularLocation>
        <location evidence="1">Membrane</location>
        <topology evidence="1">Multi-pass membrane protein</topology>
    </subcellularLocation>
</comment>
<sequence>MKQQVNPLVFSIISFECLFGTGTMEWIPVWLRGLHTNVWISFAAYALLSTAFAYLVLRSAQRLSGGFSGCTMLDLYLGKRVGGVLNLCLAGAFIVCSARTLSLCAWLMHYAALPYTPGIALILLCLLTPVQLLHGGMDALFRFQTALYWPTLILALLLLCVSFKDADFANLLPVTASVHASVMQVISRTLDLLPGITLIMVYLPVFIQLGITSRQSFINYLWASAGVIALNMLNLVIVLSVLGPFEGASLQWPILEIVRIQKMTGPLLERLDLIFFLTVIICMISAVNLSMYGAYRIFVHYVHPRSLHTMVWAIVALVLFAVIPDDFDSLDRVYAYVFRFFEFVTFGLLLAIWLRGRVHTRNGRDTA</sequence>
<feature type="transmembrane region" description="Helical" evidence="8">
    <location>
        <begin position="307"/>
        <end position="324"/>
    </location>
</feature>
<reference evidence="9 10" key="1">
    <citation type="submission" date="2023-07" db="EMBL/GenBank/DDBJ databases">
        <title>Genomic Encyclopedia of Type Strains, Phase IV (KMG-IV): sequencing the most valuable type-strain genomes for metagenomic binning, comparative biology and taxonomic classification.</title>
        <authorList>
            <person name="Goeker M."/>
        </authorList>
    </citation>
    <scope>NUCLEOTIDE SEQUENCE [LARGE SCALE GENOMIC DNA]</scope>
    <source>
        <strain evidence="9 10">DSM 4006</strain>
    </source>
</reference>
<feature type="transmembrane region" description="Helical" evidence="8">
    <location>
        <begin position="39"/>
        <end position="57"/>
    </location>
</feature>
<comment type="similarity">
    <text evidence="2">Belongs to the amino acid-polyamine-organocation (APC) superfamily. Spore germination protein (SGP) (TC 2.A.3.9) family.</text>
</comment>
<keyword evidence="3" id="KW-0813">Transport</keyword>
<evidence type="ECO:0000256" key="3">
    <source>
        <dbReference type="ARBA" id="ARBA00022448"/>
    </source>
</evidence>
<feature type="transmembrane region" description="Helical" evidence="8">
    <location>
        <begin position="84"/>
        <end position="109"/>
    </location>
</feature>
<gene>
    <name evidence="9" type="ORF">J2S03_003308</name>
</gene>
<proteinExistence type="inferred from homology"/>
<feature type="transmembrane region" description="Helical" evidence="8">
    <location>
        <begin position="336"/>
        <end position="354"/>
    </location>
</feature>
<evidence type="ECO:0000256" key="4">
    <source>
        <dbReference type="ARBA" id="ARBA00022544"/>
    </source>
</evidence>
<accession>A0ABT9XMB5</accession>
<evidence type="ECO:0000256" key="8">
    <source>
        <dbReference type="SAM" id="Phobius"/>
    </source>
</evidence>
<evidence type="ECO:0000256" key="2">
    <source>
        <dbReference type="ARBA" id="ARBA00007998"/>
    </source>
</evidence>
<keyword evidence="5 8" id="KW-0812">Transmembrane</keyword>
<feature type="transmembrane region" description="Helical" evidence="8">
    <location>
        <begin position="7"/>
        <end position="27"/>
    </location>
</feature>
<feature type="transmembrane region" description="Helical" evidence="8">
    <location>
        <begin position="192"/>
        <end position="211"/>
    </location>
</feature>
<evidence type="ECO:0000256" key="6">
    <source>
        <dbReference type="ARBA" id="ARBA00022989"/>
    </source>
</evidence>
<dbReference type="InterPro" id="IPR004761">
    <property type="entry name" value="Spore_GerAB"/>
</dbReference>
<dbReference type="EMBL" id="JAUSTP010000043">
    <property type="protein sequence ID" value="MDQ0191437.1"/>
    <property type="molecule type" value="Genomic_DNA"/>
</dbReference>
<evidence type="ECO:0000256" key="1">
    <source>
        <dbReference type="ARBA" id="ARBA00004141"/>
    </source>
</evidence>
<keyword evidence="4" id="KW-0309">Germination</keyword>
<evidence type="ECO:0000313" key="9">
    <source>
        <dbReference type="EMBL" id="MDQ0191437.1"/>
    </source>
</evidence>
<dbReference type="Proteomes" id="UP001232973">
    <property type="component" value="Unassembled WGS sequence"/>
</dbReference>
<dbReference type="PANTHER" id="PTHR34975:SF2">
    <property type="entry name" value="SPORE GERMINATION PROTEIN A2"/>
    <property type="match status" value="1"/>
</dbReference>
<evidence type="ECO:0008006" key="11">
    <source>
        <dbReference type="Google" id="ProtNLM"/>
    </source>
</evidence>
<evidence type="ECO:0000256" key="5">
    <source>
        <dbReference type="ARBA" id="ARBA00022692"/>
    </source>
</evidence>